<dbReference type="STRING" id="1278073.MYSTI_04543"/>
<keyword evidence="2" id="KW-0449">Lipoprotein</keyword>
<accession>L7UD85</accession>
<evidence type="ECO:0000313" key="3">
    <source>
        <dbReference type="Proteomes" id="UP000011131"/>
    </source>
</evidence>
<evidence type="ECO:0000256" key="1">
    <source>
        <dbReference type="SAM" id="SignalP"/>
    </source>
</evidence>
<dbReference type="EMBL" id="CP004025">
    <property type="protein sequence ID" value="AGC45835.1"/>
    <property type="molecule type" value="Genomic_DNA"/>
</dbReference>
<dbReference type="AlphaFoldDB" id="L7UD85"/>
<feature type="signal peptide" evidence="1">
    <location>
        <begin position="1"/>
        <end position="34"/>
    </location>
</feature>
<dbReference type="HOGENOM" id="CLU_810925_0_0_7"/>
<proteinExistence type="predicted"/>
<protein>
    <submittedName>
        <fullName evidence="2">Lipoprotein</fullName>
    </submittedName>
</protein>
<reference evidence="2 3" key="1">
    <citation type="journal article" date="2013" name="Genome Announc.">
        <title>Complete genome sequence of Myxococcus stipitatus strain DSM 14675, a fruiting myxobacterium.</title>
        <authorList>
            <person name="Huntley S."/>
            <person name="Kneip S."/>
            <person name="Treuner-Lange A."/>
            <person name="Sogaard-Andersen L."/>
        </authorList>
    </citation>
    <scope>NUCLEOTIDE SEQUENCE [LARGE SCALE GENOMIC DNA]</scope>
    <source>
        <strain evidence="3">DSM 14675 / JCM 12634 / Mx s8</strain>
    </source>
</reference>
<dbReference type="RefSeq" id="WP_015350095.1">
    <property type="nucleotide sequence ID" value="NC_020126.1"/>
</dbReference>
<dbReference type="KEGG" id="msd:MYSTI_04543"/>
<feature type="chain" id="PRO_5003983864" evidence="1">
    <location>
        <begin position="35"/>
        <end position="342"/>
    </location>
</feature>
<dbReference type="PATRIC" id="fig|1278073.3.peg.4609"/>
<dbReference type="OrthoDB" id="9836855at2"/>
<organism evidence="2 3">
    <name type="scientific">Myxococcus stipitatus (strain DSM 14675 / JCM 12634 / Mx s8)</name>
    <dbReference type="NCBI Taxonomy" id="1278073"/>
    <lineage>
        <taxon>Bacteria</taxon>
        <taxon>Pseudomonadati</taxon>
        <taxon>Myxococcota</taxon>
        <taxon>Myxococcia</taxon>
        <taxon>Myxococcales</taxon>
        <taxon>Cystobacterineae</taxon>
        <taxon>Myxococcaceae</taxon>
        <taxon>Myxococcus</taxon>
    </lineage>
</organism>
<evidence type="ECO:0000313" key="2">
    <source>
        <dbReference type="EMBL" id="AGC45835.1"/>
    </source>
</evidence>
<keyword evidence="1" id="KW-0732">Signal</keyword>
<name>L7UD85_MYXSD</name>
<gene>
    <name evidence="2" type="ordered locus">MYSTI_04543</name>
</gene>
<sequence length="342" mass="36707">MSTSVWRVSAACCLRAAAPLLTALVLMLCTTVFAQSAKVTYRPEAGSLFASCKVQPEGSIGRNYLCPGLTATIAWVEVPAEFSDQQMLGHFRSGIAAMSTGKLESKETRLTLGGIERDTLEFQIRDLGDGKKVQAAGHASLLRQEKGGWYVSCAADPARRIAVKHCERILEFFAVHGVPEPIDLKAHANPSKPVVGTTELVVPEGCTVSGPKEAGQIRCSGSFLGWVVVPHPPSMKKFREEQLVPIRKQFQDLAASKGSVLEESDVECRVMGEQGVCRQLLLPMGAGNLRSLSGVTRQGAQTILLFCVQGDLAKELPAVCRGQMELIPTAPAEEKTPPAAPK</sequence>
<keyword evidence="3" id="KW-1185">Reference proteome</keyword>
<dbReference type="Proteomes" id="UP000011131">
    <property type="component" value="Chromosome"/>
</dbReference>